<evidence type="ECO:0000256" key="2">
    <source>
        <dbReference type="ARBA" id="ARBA00023002"/>
    </source>
</evidence>
<keyword evidence="2" id="KW-0560">Oxidoreductase</keyword>
<dbReference type="PROSITE" id="PS00070">
    <property type="entry name" value="ALDEHYDE_DEHYDR_CYS"/>
    <property type="match status" value="1"/>
</dbReference>
<dbReference type="CDD" id="cd07103">
    <property type="entry name" value="ALDH_F5_SSADH_GabD"/>
    <property type="match status" value="1"/>
</dbReference>
<dbReference type="SUPFAM" id="SSF53720">
    <property type="entry name" value="ALDH-like"/>
    <property type="match status" value="1"/>
</dbReference>
<accession>A0A6L8W6B6</accession>
<keyword evidence="5" id="KW-1185">Reference proteome</keyword>
<evidence type="ECO:0000313" key="5">
    <source>
        <dbReference type="Proteomes" id="UP000476030"/>
    </source>
</evidence>
<reference evidence="4 5" key="1">
    <citation type="submission" date="2019-12" db="EMBL/GenBank/DDBJ databases">
        <title>Snethiella sp. nov. sp. isolated from sea sand.</title>
        <authorList>
            <person name="Kim J."/>
            <person name="Jeong S.E."/>
            <person name="Jung H.S."/>
            <person name="Jeon C.O."/>
        </authorList>
    </citation>
    <scope>NUCLEOTIDE SEQUENCE [LARGE SCALE GENOMIC DNA]</scope>
    <source>
        <strain evidence="4 5">DP05</strain>
    </source>
</reference>
<dbReference type="InterPro" id="IPR016163">
    <property type="entry name" value="Ald_DH_C"/>
</dbReference>
<evidence type="ECO:0000259" key="3">
    <source>
        <dbReference type="Pfam" id="PF00171"/>
    </source>
</evidence>
<dbReference type="GO" id="GO:0016620">
    <property type="term" value="F:oxidoreductase activity, acting on the aldehyde or oxo group of donors, NAD or NADP as acceptor"/>
    <property type="evidence" value="ECO:0007669"/>
    <property type="project" value="InterPro"/>
</dbReference>
<comment type="caution">
    <text evidence="4">The sequence shown here is derived from an EMBL/GenBank/DDBJ whole genome shotgun (WGS) entry which is preliminary data.</text>
</comment>
<dbReference type="Pfam" id="PF00171">
    <property type="entry name" value="Aldedh"/>
    <property type="match status" value="1"/>
</dbReference>
<dbReference type="InterPro" id="IPR015590">
    <property type="entry name" value="Aldehyde_DH_dom"/>
</dbReference>
<dbReference type="InterPro" id="IPR016161">
    <property type="entry name" value="Ald_DH/histidinol_DH"/>
</dbReference>
<sequence>MKRDGKNLYIDGEWRVGGNTRAFDIVNPANETTIGELSLSDHSDLNDAVSAAQKGFLEWRDVSPQERGRVLKNIAASLTDRKRELATVMTQEQGKPLAEAIGEMDRTIETFEWCGEEATRTYGRVYPQRATGMRQVTIKQPIGPVAAFSPWNFPAVLSARKIAPALAAGCSIVIKPAEETPGVCIGMFEALAEAGVPPGVANLVFGEPEKVSKHLLSASEIKKVSLTGSTAVGRDLMRLSADGLINATMELGGHAPVLVFNDTDAEKAAEMTAIFKYRNAGQVCLAPSRVYVHKDVMDKFVRRYVEISRDFRVGDGLDPASQMGPLANERRMAATLRLVEDVKDKGGKIVCGGDRVGNTGYFVAPTVVVDVAANADVMMTEPFGPILAISEFSDFDQAISLANASPFGLAAYAFTESVATATAFADRIDAGWIGINNFSPFLADVAGGGMKKSGIGYEGGTEGMDAYFHTKFVSQTSLAPIVT</sequence>
<dbReference type="InterPro" id="IPR016162">
    <property type="entry name" value="Ald_DH_N"/>
</dbReference>
<comment type="similarity">
    <text evidence="1">Belongs to the aldehyde dehydrogenase family.</text>
</comment>
<organism evidence="4 5">
    <name type="scientific">Sneathiella litorea</name>
    <dbReference type="NCBI Taxonomy" id="2606216"/>
    <lineage>
        <taxon>Bacteria</taxon>
        <taxon>Pseudomonadati</taxon>
        <taxon>Pseudomonadota</taxon>
        <taxon>Alphaproteobacteria</taxon>
        <taxon>Sneathiellales</taxon>
        <taxon>Sneathiellaceae</taxon>
        <taxon>Sneathiella</taxon>
    </lineage>
</organism>
<dbReference type="PANTHER" id="PTHR43353">
    <property type="entry name" value="SUCCINATE-SEMIALDEHYDE DEHYDROGENASE, MITOCHONDRIAL"/>
    <property type="match status" value="1"/>
</dbReference>
<dbReference type="PANTHER" id="PTHR43353:SF5">
    <property type="entry name" value="SUCCINATE-SEMIALDEHYDE DEHYDROGENASE, MITOCHONDRIAL"/>
    <property type="match status" value="1"/>
</dbReference>
<evidence type="ECO:0000313" key="4">
    <source>
        <dbReference type="EMBL" id="MZR30641.1"/>
    </source>
</evidence>
<protein>
    <submittedName>
        <fullName evidence="4">Aldehyde dehydrogenase family protein</fullName>
    </submittedName>
</protein>
<dbReference type="InterPro" id="IPR016160">
    <property type="entry name" value="Ald_DH_CS_CYS"/>
</dbReference>
<dbReference type="FunFam" id="3.40.605.10:FF:000007">
    <property type="entry name" value="NAD/NADP-dependent betaine aldehyde dehydrogenase"/>
    <property type="match status" value="1"/>
</dbReference>
<name>A0A6L8W6B6_9PROT</name>
<gene>
    <name evidence="4" type="ORF">GQE98_08340</name>
</gene>
<dbReference type="InterPro" id="IPR050740">
    <property type="entry name" value="Aldehyde_DH_Superfamily"/>
</dbReference>
<evidence type="ECO:0000256" key="1">
    <source>
        <dbReference type="ARBA" id="ARBA00009986"/>
    </source>
</evidence>
<dbReference type="FunFam" id="3.40.309.10:FF:000009">
    <property type="entry name" value="Aldehyde dehydrogenase A"/>
    <property type="match status" value="1"/>
</dbReference>
<dbReference type="Gene3D" id="3.40.605.10">
    <property type="entry name" value="Aldehyde Dehydrogenase, Chain A, domain 1"/>
    <property type="match status" value="1"/>
</dbReference>
<dbReference type="RefSeq" id="WP_161315203.1">
    <property type="nucleotide sequence ID" value="NZ_WTUW01000002.1"/>
</dbReference>
<proteinExistence type="inferred from homology"/>
<feature type="domain" description="Aldehyde dehydrogenase" evidence="3">
    <location>
        <begin position="19"/>
        <end position="473"/>
    </location>
</feature>
<dbReference type="AlphaFoldDB" id="A0A6L8W6B6"/>
<dbReference type="EMBL" id="WTUW01000002">
    <property type="protein sequence ID" value="MZR30641.1"/>
    <property type="molecule type" value="Genomic_DNA"/>
</dbReference>
<dbReference type="Proteomes" id="UP000476030">
    <property type="component" value="Unassembled WGS sequence"/>
</dbReference>
<dbReference type="Gene3D" id="3.40.309.10">
    <property type="entry name" value="Aldehyde Dehydrogenase, Chain A, domain 2"/>
    <property type="match status" value="1"/>
</dbReference>